<proteinExistence type="predicted"/>
<dbReference type="AlphaFoldDB" id="A0AAJ0D4I0"/>
<keyword evidence="3" id="KW-1185">Reference proteome</keyword>
<feature type="region of interest" description="Disordered" evidence="1">
    <location>
        <begin position="1"/>
        <end position="48"/>
    </location>
</feature>
<dbReference type="Gene3D" id="3.40.50.150">
    <property type="entry name" value="Vaccinia Virus protein VP39"/>
    <property type="match status" value="1"/>
</dbReference>
<dbReference type="PANTHER" id="PTHR43591:SF31">
    <property type="entry name" value="LAEA-LIKE, PUTATIVE (AFU_ORTHOLOGUE AFUA_8G01930)-RELATED"/>
    <property type="match status" value="1"/>
</dbReference>
<comment type="caution">
    <text evidence="2">The sequence shown here is derived from an EMBL/GenBank/DDBJ whole genome shotgun (WGS) entry which is preliminary data.</text>
</comment>
<evidence type="ECO:0000313" key="2">
    <source>
        <dbReference type="EMBL" id="KAK3045652.1"/>
    </source>
</evidence>
<protein>
    <recommendedName>
        <fullName evidence="4">S-adenosyl-L-methionine-dependent methyltransferase</fullName>
    </recommendedName>
</protein>
<gene>
    <name evidence="2" type="ORF">LTR09_012784</name>
</gene>
<sequence>MSHSTEHFATPVAEVDAAAPDDGLVDETAPDEVDSAYGPSVQGSETTSLDPFTKEYRKEYGRTYHSYGSTEHWGPNDEKAQKQQDLSHHVWTLALKNELFLAPVKEPKNILDVGTGTGIWVIEVAERYLNATVTGIDVSPIQPLLVPINAFFQVDDYNLEWLDESKYNLIHGRELLGTSPSWPAIYQQALKALEPGGWYEQHEPSFSFLSDHGQLPANHPFAKWESLMTDAGEKTGLNFDVGNKIKSRMQAAGFVNVTEYRMQWDIGDWSEDEHRKIVGRWNQERISKGIADFCSRRLINHLSFTAQEVEIFCAHMRSALHDKELHPYHWCWFLLLILLNRQRIERTQAEGSPDMQLNTLGMLTRHKSVLLRTRIRKAGNSKVIHNEVPQQPARLPIPQW</sequence>
<dbReference type="Proteomes" id="UP001271007">
    <property type="component" value="Unassembled WGS sequence"/>
</dbReference>
<name>A0AAJ0D4I0_9PEZI</name>
<evidence type="ECO:0008006" key="4">
    <source>
        <dbReference type="Google" id="ProtNLM"/>
    </source>
</evidence>
<dbReference type="Pfam" id="PF13489">
    <property type="entry name" value="Methyltransf_23"/>
    <property type="match status" value="1"/>
</dbReference>
<dbReference type="GO" id="GO:0008168">
    <property type="term" value="F:methyltransferase activity"/>
    <property type="evidence" value="ECO:0007669"/>
    <property type="project" value="TreeGrafter"/>
</dbReference>
<dbReference type="EMBL" id="JAWDJX010000177">
    <property type="protein sequence ID" value="KAK3045652.1"/>
    <property type="molecule type" value="Genomic_DNA"/>
</dbReference>
<dbReference type="PANTHER" id="PTHR43591">
    <property type="entry name" value="METHYLTRANSFERASE"/>
    <property type="match status" value="1"/>
</dbReference>
<feature type="compositionally biased region" description="Acidic residues" evidence="1">
    <location>
        <begin position="23"/>
        <end position="34"/>
    </location>
</feature>
<accession>A0AAJ0D4I0</accession>
<evidence type="ECO:0000256" key="1">
    <source>
        <dbReference type="SAM" id="MobiDB-lite"/>
    </source>
</evidence>
<dbReference type="CDD" id="cd02440">
    <property type="entry name" value="AdoMet_MTases"/>
    <property type="match status" value="1"/>
</dbReference>
<evidence type="ECO:0000313" key="3">
    <source>
        <dbReference type="Proteomes" id="UP001271007"/>
    </source>
</evidence>
<dbReference type="SUPFAM" id="SSF53335">
    <property type="entry name" value="S-adenosyl-L-methionine-dependent methyltransferases"/>
    <property type="match status" value="1"/>
</dbReference>
<organism evidence="2 3">
    <name type="scientific">Extremus antarcticus</name>
    <dbReference type="NCBI Taxonomy" id="702011"/>
    <lineage>
        <taxon>Eukaryota</taxon>
        <taxon>Fungi</taxon>
        <taxon>Dikarya</taxon>
        <taxon>Ascomycota</taxon>
        <taxon>Pezizomycotina</taxon>
        <taxon>Dothideomycetes</taxon>
        <taxon>Dothideomycetidae</taxon>
        <taxon>Mycosphaerellales</taxon>
        <taxon>Extremaceae</taxon>
        <taxon>Extremus</taxon>
    </lineage>
</organism>
<feature type="compositionally biased region" description="Low complexity" evidence="1">
    <location>
        <begin position="9"/>
        <end position="22"/>
    </location>
</feature>
<reference evidence="2" key="1">
    <citation type="submission" date="2023-04" db="EMBL/GenBank/DDBJ databases">
        <title>Black Yeasts Isolated from many extreme environments.</title>
        <authorList>
            <person name="Coleine C."/>
            <person name="Stajich J.E."/>
            <person name="Selbmann L."/>
        </authorList>
    </citation>
    <scope>NUCLEOTIDE SEQUENCE</scope>
    <source>
        <strain evidence="2">CCFEE 5312</strain>
    </source>
</reference>
<dbReference type="InterPro" id="IPR029063">
    <property type="entry name" value="SAM-dependent_MTases_sf"/>
</dbReference>